<dbReference type="PANTHER" id="PTHR33112:SF8">
    <property type="entry name" value="HETEROKARYON INCOMPATIBILITY DOMAIN-CONTAINING PROTEIN"/>
    <property type="match status" value="1"/>
</dbReference>
<feature type="domain" description="Heterokaryon incompatibility" evidence="1">
    <location>
        <begin position="231"/>
        <end position="380"/>
    </location>
</feature>
<dbReference type="EMBL" id="PDLM01000013">
    <property type="protein sequence ID" value="RDW63392.1"/>
    <property type="molecule type" value="Genomic_DNA"/>
</dbReference>
<keyword evidence="3" id="KW-1185">Reference proteome</keyword>
<protein>
    <recommendedName>
        <fullName evidence="1">Heterokaryon incompatibility domain-containing protein</fullName>
    </recommendedName>
</protein>
<dbReference type="InterPro" id="IPR010730">
    <property type="entry name" value="HET"/>
</dbReference>
<name>A0A3D8QNL7_9HELO</name>
<dbReference type="Pfam" id="PF06985">
    <property type="entry name" value="HET"/>
    <property type="match status" value="1"/>
</dbReference>
<reference evidence="2 3" key="1">
    <citation type="journal article" date="2018" name="IMA Fungus">
        <title>IMA Genome-F 9: Draft genome sequence of Annulohypoxylon stygium, Aspergillus mulundensis, Berkeleyomyces basicola (syn. Thielaviopsis basicola), Ceratocystis smalleyi, two Cercospora beticola strains, Coleophoma cylindrospora, Fusarium fracticaudum, Phialophora cf. hyalina, and Morchella septimelata.</title>
        <authorList>
            <person name="Wingfield B.D."/>
            <person name="Bills G.F."/>
            <person name="Dong Y."/>
            <person name="Huang W."/>
            <person name="Nel W.J."/>
            <person name="Swalarsk-Parry B.S."/>
            <person name="Vaghefi N."/>
            <person name="Wilken P.M."/>
            <person name="An Z."/>
            <person name="de Beer Z.W."/>
            <person name="De Vos L."/>
            <person name="Chen L."/>
            <person name="Duong T.A."/>
            <person name="Gao Y."/>
            <person name="Hammerbacher A."/>
            <person name="Kikkert J.R."/>
            <person name="Li Y."/>
            <person name="Li H."/>
            <person name="Li K."/>
            <person name="Li Q."/>
            <person name="Liu X."/>
            <person name="Ma X."/>
            <person name="Naidoo K."/>
            <person name="Pethybridge S.J."/>
            <person name="Sun J."/>
            <person name="Steenkamp E.T."/>
            <person name="van der Nest M.A."/>
            <person name="van Wyk S."/>
            <person name="Wingfield M.J."/>
            <person name="Xiong C."/>
            <person name="Yue Q."/>
            <person name="Zhang X."/>
        </authorList>
    </citation>
    <scope>NUCLEOTIDE SEQUENCE [LARGE SCALE GENOMIC DNA]</scope>
    <source>
        <strain evidence="2 3">BP6252</strain>
    </source>
</reference>
<evidence type="ECO:0000313" key="2">
    <source>
        <dbReference type="EMBL" id="RDW63392.1"/>
    </source>
</evidence>
<dbReference type="PANTHER" id="PTHR33112">
    <property type="entry name" value="DOMAIN PROTEIN, PUTATIVE-RELATED"/>
    <property type="match status" value="1"/>
</dbReference>
<evidence type="ECO:0000313" key="3">
    <source>
        <dbReference type="Proteomes" id="UP000256645"/>
    </source>
</evidence>
<comment type="caution">
    <text evidence="2">The sequence shown here is derived from an EMBL/GenBank/DDBJ whole genome shotgun (WGS) entry which is preliminary data.</text>
</comment>
<organism evidence="2 3">
    <name type="scientific">Coleophoma cylindrospora</name>
    <dbReference type="NCBI Taxonomy" id="1849047"/>
    <lineage>
        <taxon>Eukaryota</taxon>
        <taxon>Fungi</taxon>
        <taxon>Dikarya</taxon>
        <taxon>Ascomycota</taxon>
        <taxon>Pezizomycotina</taxon>
        <taxon>Leotiomycetes</taxon>
        <taxon>Helotiales</taxon>
        <taxon>Dermateaceae</taxon>
        <taxon>Coleophoma</taxon>
    </lineage>
</organism>
<dbReference type="OrthoDB" id="3563255at2759"/>
<dbReference type="Proteomes" id="UP000256645">
    <property type="component" value="Unassembled WGS sequence"/>
</dbReference>
<sequence length="737" mass="84028">MCLRCRNVFNRSWDLFESYWSLVQPVEFLNHYGSLGDTHHGARPDNFCHVCALLWNSVGGPKRIAILAEDTQIQIILRQPVDMPKRNQLGRLDLPARFAFEVRHRYAGREQATKRQQLQIKTWIHDRKTNALNLQLFRGSEPVGTPGTLFKDANNENEQARLAHLSESTNSIHHFEMGKKWIRDCMQSHDNCTFHSRYPSLPTRLIHIETYNGQLEARLYIVEKADENLEYLTLSHRWGSAKPLTLNSNTFEVFQEQIPWDDLPKTFKDALIITHRLGFQYIWIDSLCILQDSKDDWARESALMGRVYAGSSCTIAATGSISSDDGCFKERDIRGFVDCTVQDSKSSSTLHLCMCNGLETSFNNQVNAGPLNARAWVFQERLLSRRVLHFASKMIFWECQTCIITESHPNEPLNRHYPRSNSQSHQPKVSRTMSMASRIRESIISTPKVTPQKLKGDQQIYGMEDFRSAFESLKSRSNIQGGHSESHHFTREWYELVSKYTLGVLTKPEDKLVAFSGIVSEIASPTKMTYISGLWKEYLIYNLLWSVDTPSPHRPDIYRAPSWSWASIDGMVKYEQDDDISTYECTKCARFSENIPSSLGSRPLITIDQNDCLKVRGVLTHVGIFNSLENDVRSGICCPLRDRSGLVYGNCYPDTFDDLGHNHTGVYVLEILRLSKQNNPRSRAIRQTLGIVLVPSGPGNGEGVFRRVGYFSSGIIDSAENRNGYSETPGETDVMII</sequence>
<dbReference type="STRING" id="1849047.A0A3D8QNL7"/>
<proteinExistence type="predicted"/>
<gene>
    <name evidence="2" type="ORF">BP6252_10937</name>
</gene>
<dbReference type="AlphaFoldDB" id="A0A3D8QNL7"/>
<accession>A0A3D8QNL7</accession>
<evidence type="ECO:0000259" key="1">
    <source>
        <dbReference type="Pfam" id="PF06985"/>
    </source>
</evidence>